<name>A0A7W6GIU4_9HYPH</name>
<dbReference type="InterPro" id="IPR007318">
    <property type="entry name" value="Phopholipid_MeTrfase"/>
</dbReference>
<accession>A0A7W6GIU4</accession>
<evidence type="ECO:0000256" key="5">
    <source>
        <dbReference type="SAM" id="Phobius"/>
    </source>
</evidence>
<keyword evidence="6" id="KW-0808">Transferase</keyword>
<keyword evidence="6" id="KW-0489">Methyltransferase</keyword>
<feature type="transmembrane region" description="Helical" evidence="5">
    <location>
        <begin position="185"/>
        <end position="204"/>
    </location>
</feature>
<comment type="caution">
    <text evidence="6">The sequence shown here is derived from an EMBL/GenBank/DDBJ whole genome shotgun (WGS) entry which is preliminary data.</text>
</comment>
<dbReference type="GO" id="GO:0012505">
    <property type="term" value="C:endomembrane system"/>
    <property type="evidence" value="ECO:0007669"/>
    <property type="project" value="UniProtKB-SubCell"/>
</dbReference>
<evidence type="ECO:0000256" key="4">
    <source>
        <dbReference type="ARBA" id="ARBA00023136"/>
    </source>
</evidence>
<evidence type="ECO:0000256" key="2">
    <source>
        <dbReference type="ARBA" id="ARBA00022692"/>
    </source>
</evidence>
<dbReference type="Pfam" id="PF04191">
    <property type="entry name" value="PEMT"/>
    <property type="match status" value="1"/>
</dbReference>
<dbReference type="PANTHER" id="PTHR12714:SF9">
    <property type="entry name" value="PROTEIN-S-ISOPRENYLCYSTEINE O-METHYLTRANSFERASE"/>
    <property type="match status" value="1"/>
</dbReference>
<dbReference type="RefSeq" id="WP_183802014.1">
    <property type="nucleotide sequence ID" value="NZ_JACIEE010000003.1"/>
</dbReference>
<dbReference type="EMBL" id="JACIEE010000003">
    <property type="protein sequence ID" value="MBB3976503.1"/>
    <property type="molecule type" value="Genomic_DNA"/>
</dbReference>
<proteinExistence type="predicted"/>
<dbReference type="Gene3D" id="1.20.120.1630">
    <property type="match status" value="1"/>
</dbReference>
<evidence type="ECO:0000313" key="7">
    <source>
        <dbReference type="Proteomes" id="UP000574761"/>
    </source>
</evidence>
<sequence>MEPVTVTIGNFFFRFRNLAFPLVIVALFLTRAPTIPTADGDAIERLREAVALLFVFCGLGLRALVIGYAYIQRGGKNKRVYAKHLVTEGMFGVCRNPLYVGNMLLYFGLFLFHGDPAVVLIGTCLFLFIYHCIVRAEEDFLWEKFGDAYDRYRADVPRWSMRWSNLAASTQGMRFSFLRVLAKDYSTIAAAAFAVIATEIYRIAFSDVADQSASYLVLLALVMLVIGVATAVISYLKRAGAFKEA</sequence>
<feature type="transmembrane region" description="Helical" evidence="5">
    <location>
        <begin position="216"/>
        <end position="236"/>
    </location>
</feature>
<dbReference type="GO" id="GO:0032259">
    <property type="term" value="P:methylation"/>
    <property type="evidence" value="ECO:0007669"/>
    <property type="project" value="UniProtKB-KW"/>
</dbReference>
<evidence type="ECO:0000256" key="3">
    <source>
        <dbReference type="ARBA" id="ARBA00022989"/>
    </source>
</evidence>
<keyword evidence="4 5" id="KW-0472">Membrane</keyword>
<feature type="transmembrane region" description="Helical" evidence="5">
    <location>
        <begin position="117"/>
        <end position="134"/>
    </location>
</feature>
<organism evidence="6 7">
    <name type="scientific">Mycoplana azooxidifex</name>
    <dbReference type="NCBI Taxonomy" id="1636188"/>
    <lineage>
        <taxon>Bacteria</taxon>
        <taxon>Pseudomonadati</taxon>
        <taxon>Pseudomonadota</taxon>
        <taxon>Alphaproteobacteria</taxon>
        <taxon>Hyphomicrobiales</taxon>
        <taxon>Rhizobiaceae</taxon>
        <taxon>Mycoplana</taxon>
    </lineage>
</organism>
<evidence type="ECO:0000313" key="6">
    <source>
        <dbReference type="EMBL" id="MBB3976503.1"/>
    </source>
</evidence>
<reference evidence="6 7" key="1">
    <citation type="submission" date="2020-08" db="EMBL/GenBank/DDBJ databases">
        <title>Genomic Encyclopedia of Type Strains, Phase IV (KMG-IV): sequencing the most valuable type-strain genomes for metagenomic binning, comparative biology and taxonomic classification.</title>
        <authorList>
            <person name="Goeker M."/>
        </authorList>
    </citation>
    <scope>NUCLEOTIDE SEQUENCE [LARGE SCALE GENOMIC DNA]</scope>
    <source>
        <strain evidence="6 7">DSM 100211</strain>
    </source>
</reference>
<comment type="subcellular location">
    <subcellularLocation>
        <location evidence="1">Endomembrane system</location>
        <topology evidence="1">Multi-pass membrane protein</topology>
    </subcellularLocation>
</comment>
<feature type="transmembrane region" description="Helical" evidence="5">
    <location>
        <begin position="92"/>
        <end position="111"/>
    </location>
</feature>
<dbReference type="PANTHER" id="PTHR12714">
    <property type="entry name" value="PROTEIN-S ISOPRENYLCYSTEINE O-METHYLTRANSFERASE"/>
    <property type="match status" value="1"/>
</dbReference>
<gene>
    <name evidence="6" type="ORF">GGQ64_001692</name>
</gene>
<feature type="transmembrane region" description="Helical" evidence="5">
    <location>
        <begin position="50"/>
        <end position="71"/>
    </location>
</feature>
<keyword evidence="3 5" id="KW-1133">Transmembrane helix</keyword>
<dbReference type="Proteomes" id="UP000574761">
    <property type="component" value="Unassembled WGS sequence"/>
</dbReference>
<keyword evidence="2 5" id="KW-0812">Transmembrane</keyword>
<dbReference type="GO" id="GO:0008168">
    <property type="term" value="F:methyltransferase activity"/>
    <property type="evidence" value="ECO:0007669"/>
    <property type="project" value="UniProtKB-KW"/>
</dbReference>
<protein>
    <submittedName>
        <fullName evidence="6">Protein-S-isoprenylcysteine O-methyltransferase Ste14</fullName>
    </submittedName>
</protein>
<dbReference type="AlphaFoldDB" id="A0A7W6GIU4"/>
<evidence type="ECO:0000256" key="1">
    <source>
        <dbReference type="ARBA" id="ARBA00004127"/>
    </source>
</evidence>
<keyword evidence="7" id="KW-1185">Reference proteome</keyword>